<sequence>MGDDPTQATALAVIDGGLRLISGMDVAITGALHRSTPPLPPFVLAQWRAVAAELHGFVSDLRAEVVATGDTWTIRGAADQWATMAGILKAAAAEIDADQLAADDGFAGAAASAYRDAAPAQRDAYAWAFKDVADRVAGELDELADLTGEYLAAAATCAFELALACVTLGRSLTGVSFAQQLAQVAGFAAGARSSIETWLTVLLEFSDHSGDIAMRWLELRQDTSLSVLPGGSWPKAVVPGFDRTSGP</sequence>
<organism evidence="1 2">
    <name type="scientific">Nocardioides hwasunensis</name>
    <dbReference type="NCBI Taxonomy" id="397258"/>
    <lineage>
        <taxon>Bacteria</taxon>
        <taxon>Bacillati</taxon>
        <taxon>Actinomycetota</taxon>
        <taxon>Actinomycetes</taxon>
        <taxon>Propionibacteriales</taxon>
        <taxon>Nocardioidaceae</taxon>
        <taxon>Nocardioides</taxon>
    </lineage>
</organism>
<accession>A0ABR8MM65</accession>
<comment type="caution">
    <text evidence="1">The sequence shown here is derived from an EMBL/GenBank/DDBJ whole genome shotgun (WGS) entry which is preliminary data.</text>
</comment>
<proteinExistence type="predicted"/>
<name>A0ABR8MM65_9ACTN</name>
<gene>
    <name evidence="1" type="ORF">IEZ25_17100</name>
</gene>
<dbReference type="Proteomes" id="UP000649289">
    <property type="component" value="Unassembled WGS sequence"/>
</dbReference>
<protein>
    <recommendedName>
        <fullName evidence="3">WXG100 family type VII secretion target</fullName>
    </recommendedName>
</protein>
<evidence type="ECO:0008006" key="3">
    <source>
        <dbReference type="Google" id="ProtNLM"/>
    </source>
</evidence>
<evidence type="ECO:0000313" key="2">
    <source>
        <dbReference type="Proteomes" id="UP000649289"/>
    </source>
</evidence>
<evidence type="ECO:0000313" key="1">
    <source>
        <dbReference type="EMBL" id="MBD3916336.1"/>
    </source>
</evidence>
<reference evidence="1 2" key="1">
    <citation type="submission" date="2020-09" db="EMBL/GenBank/DDBJ databases">
        <title>novel species in genus Nocardioides.</title>
        <authorList>
            <person name="Zhang G."/>
        </authorList>
    </citation>
    <scope>NUCLEOTIDE SEQUENCE [LARGE SCALE GENOMIC DNA]</scope>
    <source>
        <strain evidence="1 2">19197</strain>
    </source>
</reference>
<keyword evidence="2" id="KW-1185">Reference proteome</keyword>
<dbReference type="RefSeq" id="WP_191200659.1">
    <property type="nucleotide sequence ID" value="NZ_BAAAPA010000001.1"/>
</dbReference>
<dbReference type="EMBL" id="JACXYY010000007">
    <property type="protein sequence ID" value="MBD3916336.1"/>
    <property type="molecule type" value="Genomic_DNA"/>
</dbReference>